<dbReference type="SUPFAM" id="SSF48403">
    <property type="entry name" value="Ankyrin repeat"/>
    <property type="match status" value="1"/>
</dbReference>
<accession>A2Q0M0</accession>
<dbReference type="GO" id="GO:0071356">
    <property type="term" value="P:cellular response to tumor necrosis factor"/>
    <property type="evidence" value="ECO:0007669"/>
    <property type="project" value="TreeGrafter"/>
</dbReference>
<keyword evidence="1" id="KW-0677">Repeat</keyword>
<dbReference type="Gene3D" id="1.25.40.20">
    <property type="entry name" value="Ankyrin repeat-containing domain"/>
    <property type="match status" value="1"/>
</dbReference>
<reference evidence="3 4" key="1">
    <citation type="journal article" date="2007" name="Virology">
        <title>Shared and species-specific features among ichnovirus genomes.</title>
        <authorList>
            <person name="Tanaka K."/>
            <person name="Lapointe R."/>
            <person name="Barney W.E."/>
            <person name="Makkay A.M."/>
            <person name="Stoltz D."/>
            <person name="Cusson M."/>
            <person name="Webb B.A."/>
        </authorList>
    </citation>
    <scope>NUCLEOTIDE SEQUENCE [LARGE SCALE GENOMIC DNA]</scope>
</reference>
<name>A2Q0M0_9VIRU</name>
<dbReference type="PANTHER" id="PTHR46680">
    <property type="entry name" value="NF-KAPPA-B INHIBITOR ALPHA"/>
    <property type="match status" value="1"/>
</dbReference>
<dbReference type="Proteomes" id="UP000204242">
    <property type="component" value="Genome"/>
</dbReference>
<evidence type="ECO:0000256" key="2">
    <source>
        <dbReference type="ARBA" id="ARBA00023043"/>
    </source>
</evidence>
<proteinExistence type="predicted"/>
<dbReference type="InterPro" id="IPR051070">
    <property type="entry name" value="NF-kappa-B_inhibitor"/>
</dbReference>
<organism evidence="3 4">
    <name type="scientific">Ichnoviriform fugitivi</name>
    <dbReference type="NCBI Taxonomy" id="265522"/>
    <lineage>
        <taxon>Viruses</taxon>
        <taxon>Viruses incertae sedis</taxon>
        <taxon>Polydnaviriformidae</taxon>
        <taxon>Ichnoviriform</taxon>
    </lineage>
</organism>
<dbReference type="KEGG" id="vg:5076379"/>
<evidence type="ECO:0000256" key="1">
    <source>
        <dbReference type="ARBA" id="ARBA00022737"/>
    </source>
</evidence>
<dbReference type="RefSeq" id="YP_001031330.1">
    <property type="nucleotide sequence ID" value="NC_008992.1"/>
</dbReference>
<protein>
    <submittedName>
        <fullName evidence="3">Vankyrin-d8.4</fullName>
    </submittedName>
</protein>
<keyword evidence="2" id="KW-0040">ANK repeat</keyword>
<dbReference type="GeneID" id="5076379"/>
<dbReference type="EMBL" id="AB291202">
    <property type="protein sequence ID" value="BAF45735.1"/>
    <property type="molecule type" value="Genomic_DNA"/>
</dbReference>
<dbReference type="InterPro" id="IPR036770">
    <property type="entry name" value="Ankyrin_rpt-contain_sf"/>
</dbReference>
<evidence type="ECO:0000313" key="4">
    <source>
        <dbReference type="Proteomes" id="UP000204242"/>
    </source>
</evidence>
<sequence>MNNSQIAKFFARNPITGDTIFHELAEVGSVPLLLRIRETTAGPYDSFINELNFHGVRCVHVAVRVHRGLHAIQVMEQLVKMGADLNAPDNLCGTTVLHDTVWYEDLELVTWLCQQPHINLDARRWDGVTAYQMAFMERNTRMKAILQANGANCEEPPEPRTTSSGKSQ</sequence>
<dbReference type="PANTHER" id="PTHR46680:SF3">
    <property type="entry name" value="NF-KAPPA-B INHIBITOR CACTUS"/>
    <property type="match status" value="1"/>
</dbReference>
<evidence type="ECO:0000313" key="3">
    <source>
        <dbReference type="EMBL" id="BAF45735.1"/>
    </source>
</evidence>
<dbReference type="GO" id="GO:0051059">
    <property type="term" value="F:NF-kappaB binding"/>
    <property type="evidence" value="ECO:0007669"/>
    <property type="project" value="TreeGrafter"/>
</dbReference>